<dbReference type="InterPro" id="IPR028082">
    <property type="entry name" value="Peripla_BP_I"/>
</dbReference>
<evidence type="ECO:0000256" key="3">
    <source>
        <dbReference type="SAM" id="SignalP"/>
    </source>
</evidence>
<dbReference type="Proteomes" id="UP001458415">
    <property type="component" value="Unassembled WGS sequence"/>
</dbReference>
<dbReference type="InterPro" id="IPR028081">
    <property type="entry name" value="Leu-bd"/>
</dbReference>
<feature type="signal peptide" evidence="3">
    <location>
        <begin position="1"/>
        <end position="25"/>
    </location>
</feature>
<evidence type="ECO:0000313" key="5">
    <source>
        <dbReference type="EMBL" id="MER6978317.1"/>
    </source>
</evidence>
<proteinExistence type="inferred from homology"/>
<dbReference type="Pfam" id="PF13458">
    <property type="entry name" value="Peripla_BP_6"/>
    <property type="match status" value="1"/>
</dbReference>
<reference evidence="5 6" key="1">
    <citation type="submission" date="2024-06" db="EMBL/GenBank/DDBJ databases">
        <title>The Natural Products Discovery Center: Release of the First 8490 Sequenced Strains for Exploring Actinobacteria Biosynthetic Diversity.</title>
        <authorList>
            <person name="Kalkreuter E."/>
            <person name="Kautsar S.A."/>
            <person name="Yang D."/>
            <person name="Bader C.D."/>
            <person name="Teijaro C.N."/>
            <person name="Fluegel L."/>
            <person name="Davis C.M."/>
            <person name="Simpson J.R."/>
            <person name="Lauterbach L."/>
            <person name="Steele A.D."/>
            <person name="Gui C."/>
            <person name="Meng S."/>
            <person name="Li G."/>
            <person name="Viehrig K."/>
            <person name="Ye F."/>
            <person name="Su P."/>
            <person name="Kiefer A.F."/>
            <person name="Nichols A."/>
            <person name="Cepeda A.J."/>
            <person name="Yan W."/>
            <person name="Fan B."/>
            <person name="Jiang Y."/>
            <person name="Adhikari A."/>
            <person name="Zheng C.-J."/>
            <person name="Schuster L."/>
            <person name="Cowan T.M."/>
            <person name="Smanski M.J."/>
            <person name="Chevrette M.G."/>
            <person name="De Carvalho L.P.S."/>
            <person name="Shen B."/>
        </authorList>
    </citation>
    <scope>NUCLEOTIDE SEQUENCE [LARGE SCALE GENOMIC DNA]</scope>
    <source>
        <strain evidence="5 6">NPDC000634</strain>
    </source>
</reference>
<protein>
    <submittedName>
        <fullName evidence="5">ABC transporter substrate-binding protein</fullName>
    </submittedName>
</protein>
<comment type="caution">
    <text evidence="5">The sequence shown here is derived from an EMBL/GenBank/DDBJ whole genome shotgun (WGS) entry which is preliminary data.</text>
</comment>
<gene>
    <name evidence="5" type="ORF">ABT317_15205</name>
</gene>
<evidence type="ECO:0000256" key="2">
    <source>
        <dbReference type="ARBA" id="ARBA00022729"/>
    </source>
</evidence>
<evidence type="ECO:0000256" key="1">
    <source>
        <dbReference type="ARBA" id="ARBA00010062"/>
    </source>
</evidence>
<feature type="chain" id="PRO_5045138923" evidence="3">
    <location>
        <begin position="26"/>
        <end position="463"/>
    </location>
</feature>
<dbReference type="SUPFAM" id="SSF53822">
    <property type="entry name" value="Periplasmic binding protein-like I"/>
    <property type="match status" value="1"/>
</dbReference>
<evidence type="ECO:0000313" key="6">
    <source>
        <dbReference type="Proteomes" id="UP001458415"/>
    </source>
</evidence>
<dbReference type="PROSITE" id="PS51257">
    <property type="entry name" value="PROKAR_LIPOPROTEIN"/>
    <property type="match status" value="1"/>
</dbReference>
<keyword evidence="6" id="KW-1185">Reference proteome</keyword>
<name>A0ABV1W298_9ACTN</name>
<evidence type="ECO:0000259" key="4">
    <source>
        <dbReference type="Pfam" id="PF13458"/>
    </source>
</evidence>
<feature type="domain" description="Leucine-binding protein" evidence="4">
    <location>
        <begin position="77"/>
        <end position="413"/>
    </location>
</feature>
<sequence length="463" mass="47429">MSTPPTRRFRPVTALVAVAAALSLAACGNSSSGTTSGKATATEPLTAQQAGAEINKILGDLPELTGETVRGINGKVITIGGTGTNTKAGQHTLPGLDVGAKARFARANREGGVNGYTFNYVGFQDDNGQPGASQQATQDLVESKNAFALVPYVPASGVNGDYIVKHKVPAFGWLGQDFCAWDKNPWMFSTTGQGSCPSVLPGKAVGTSSALEQYLKATGKDVSSVKFGIFSSSDPYGKAGAIGAKATAENLGMDVVYAVADLPSATEPPLTDYTPIASRIMASGANVVSASVTAPALLGVYGALKSLGWTGDMIYGQAAQALLDNPSTARIVDGMIGTTNAGALAFGTDSFAQVTEDLKAIGSNAPADGIGTVTTYWAADLFLQAFAKIQGKPTTEKLANVLNGGTFTYQAIPGVTCSQSWPVGRVLGSACAGVVKYDAASKQLKPLARLANTGGYFIVDAKK</sequence>
<dbReference type="Gene3D" id="3.40.50.2300">
    <property type="match status" value="2"/>
</dbReference>
<dbReference type="EMBL" id="JBEPCU010000218">
    <property type="protein sequence ID" value="MER6978317.1"/>
    <property type="molecule type" value="Genomic_DNA"/>
</dbReference>
<organism evidence="5 6">
    <name type="scientific">Streptomyces carpinensis</name>
    <dbReference type="NCBI Taxonomy" id="66369"/>
    <lineage>
        <taxon>Bacteria</taxon>
        <taxon>Bacillati</taxon>
        <taxon>Actinomycetota</taxon>
        <taxon>Actinomycetes</taxon>
        <taxon>Kitasatosporales</taxon>
        <taxon>Streptomycetaceae</taxon>
        <taxon>Streptomyces</taxon>
    </lineage>
</organism>
<accession>A0ABV1W298</accession>
<comment type="similarity">
    <text evidence="1">Belongs to the leucine-binding protein family.</text>
</comment>
<keyword evidence="2 3" id="KW-0732">Signal</keyword>
<dbReference type="RefSeq" id="WP_158103795.1">
    <property type="nucleotide sequence ID" value="NZ_MUBM01000013.1"/>
</dbReference>